<dbReference type="PANTHER" id="PTHR32552:SF74">
    <property type="entry name" value="HYDROXAMATE SIDEROPHORE RECEPTOR FHUE"/>
    <property type="match status" value="1"/>
</dbReference>
<evidence type="ECO:0000256" key="13">
    <source>
        <dbReference type="ARBA" id="ARBA00023237"/>
    </source>
</evidence>
<evidence type="ECO:0000256" key="9">
    <source>
        <dbReference type="ARBA" id="ARBA00023065"/>
    </source>
</evidence>
<evidence type="ECO:0000256" key="15">
    <source>
        <dbReference type="RuleBase" id="RU003357"/>
    </source>
</evidence>
<proteinExistence type="inferred from homology"/>
<dbReference type="FunFam" id="2.170.130.10:FF:000010">
    <property type="entry name" value="Ferripyoverdine receptor"/>
    <property type="match status" value="1"/>
</dbReference>
<evidence type="ECO:0000256" key="2">
    <source>
        <dbReference type="ARBA" id="ARBA00009810"/>
    </source>
</evidence>
<evidence type="ECO:0000256" key="3">
    <source>
        <dbReference type="ARBA" id="ARBA00022448"/>
    </source>
</evidence>
<dbReference type="InterPro" id="IPR036942">
    <property type="entry name" value="Beta-barrel_TonB_sf"/>
</dbReference>
<comment type="similarity">
    <text evidence="2 14 15">Belongs to the TonB-dependent receptor family.</text>
</comment>
<dbReference type="NCBIfam" id="TIGR01783">
    <property type="entry name" value="TonB-siderophor"/>
    <property type="match status" value="1"/>
</dbReference>
<dbReference type="InterPro" id="IPR039426">
    <property type="entry name" value="TonB-dep_rcpt-like"/>
</dbReference>
<keyword evidence="6 14" id="KW-0812">Transmembrane</keyword>
<organism evidence="17 18">
    <name type="scientific">Azomonas macrocytogenes</name>
    <name type="common">Azotobacter macrocytogenes</name>
    <dbReference type="NCBI Taxonomy" id="69962"/>
    <lineage>
        <taxon>Bacteria</taxon>
        <taxon>Pseudomonadati</taxon>
        <taxon>Pseudomonadota</taxon>
        <taxon>Gammaproteobacteria</taxon>
        <taxon>Pseudomonadales</taxon>
        <taxon>Pseudomonadaceae</taxon>
        <taxon>Azomonas</taxon>
    </lineage>
</organism>
<evidence type="ECO:0000256" key="5">
    <source>
        <dbReference type="ARBA" id="ARBA00022496"/>
    </source>
</evidence>
<evidence type="ECO:0000313" key="18">
    <source>
        <dbReference type="Proteomes" id="UP000549250"/>
    </source>
</evidence>
<dbReference type="AlphaFoldDB" id="A0A839T3K2"/>
<dbReference type="GO" id="GO:0015891">
    <property type="term" value="P:siderophore transport"/>
    <property type="evidence" value="ECO:0007669"/>
    <property type="project" value="InterPro"/>
</dbReference>
<keyword evidence="7" id="KW-0732">Signal</keyword>
<evidence type="ECO:0000313" key="17">
    <source>
        <dbReference type="EMBL" id="MBB3103056.1"/>
    </source>
</evidence>
<evidence type="ECO:0000256" key="11">
    <source>
        <dbReference type="ARBA" id="ARBA00023136"/>
    </source>
</evidence>
<dbReference type="InterPro" id="IPR010105">
    <property type="entry name" value="TonB_sidphr_rcpt"/>
</dbReference>
<dbReference type="PROSITE" id="PS52016">
    <property type="entry name" value="TONB_DEPENDENT_REC_3"/>
    <property type="match status" value="1"/>
</dbReference>
<keyword evidence="13 14" id="KW-0998">Cell outer membrane</keyword>
<dbReference type="Pfam" id="PF00593">
    <property type="entry name" value="TonB_dep_Rec_b-barrel"/>
    <property type="match status" value="1"/>
</dbReference>
<dbReference type="RefSeq" id="WP_183166022.1">
    <property type="nucleotide sequence ID" value="NZ_JACHXI010000005.1"/>
</dbReference>
<keyword evidence="18" id="KW-1185">Reference proteome</keyword>
<dbReference type="GO" id="GO:0038023">
    <property type="term" value="F:signaling receptor activity"/>
    <property type="evidence" value="ECO:0007669"/>
    <property type="project" value="InterPro"/>
</dbReference>
<dbReference type="Pfam" id="PF07715">
    <property type="entry name" value="Plug"/>
    <property type="match status" value="1"/>
</dbReference>
<dbReference type="Gene3D" id="2.170.130.10">
    <property type="entry name" value="TonB-dependent receptor, plug domain"/>
    <property type="match status" value="1"/>
</dbReference>
<keyword evidence="9" id="KW-0406">Ion transport</keyword>
<accession>A0A839T3K2</accession>
<keyword evidence="10 15" id="KW-0798">TonB box</keyword>
<keyword evidence="8" id="KW-0408">Iron</keyword>
<evidence type="ECO:0000256" key="6">
    <source>
        <dbReference type="ARBA" id="ARBA00022692"/>
    </source>
</evidence>
<dbReference type="InterPro" id="IPR011662">
    <property type="entry name" value="Secretin/TonB_short_N"/>
</dbReference>
<reference evidence="17 18" key="1">
    <citation type="submission" date="2020-08" db="EMBL/GenBank/DDBJ databases">
        <title>Genomic Encyclopedia of Type Strains, Phase III (KMG-III): the genomes of soil and plant-associated and newly described type strains.</title>
        <authorList>
            <person name="Whitman W."/>
        </authorList>
    </citation>
    <scope>NUCLEOTIDE SEQUENCE [LARGE SCALE GENOMIC DNA]</scope>
    <source>
        <strain evidence="17 18">CECT 4462</strain>
    </source>
</reference>
<keyword evidence="5" id="KW-0410">Iron transport</keyword>
<name>A0A839T3K2_AZOMA</name>
<dbReference type="PANTHER" id="PTHR32552">
    <property type="entry name" value="FERRICHROME IRON RECEPTOR-RELATED"/>
    <property type="match status" value="1"/>
</dbReference>
<gene>
    <name evidence="17" type="ORF">FHR87_001451</name>
</gene>
<protein>
    <submittedName>
        <fullName evidence="17">Outer membrane receptor for ferric coprogen and ferric-rhodotorulic acid</fullName>
    </submittedName>
</protein>
<keyword evidence="3 14" id="KW-0813">Transport</keyword>
<evidence type="ECO:0000256" key="8">
    <source>
        <dbReference type="ARBA" id="ARBA00023004"/>
    </source>
</evidence>
<keyword evidence="12 17" id="KW-0675">Receptor</keyword>
<dbReference type="InterPro" id="IPR000531">
    <property type="entry name" value="Beta-barrel_TonB"/>
</dbReference>
<dbReference type="GO" id="GO:0009279">
    <property type="term" value="C:cell outer membrane"/>
    <property type="evidence" value="ECO:0007669"/>
    <property type="project" value="UniProtKB-SubCell"/>
</dbReference>
<keyword evidence="11 14" id="KW-0472">Membrane</keyword>
<keyword evidence="4 14" id="KW-1134">Transmembrane beta strand</keyword>
<dbReference type="SUPFAM" id="SSF56935">
    <property type="entry name" value="Porins"/>
    <property type="match status" value="1"/>
</dbReference>
<dbReference type="Gene3D" id="2.40.170.20">
    <property type="entry name" value="TonB-dependent receptor, beta-barrel domain"/>
    <property type="match status" value="1"/>
</dbReference>
<dbReference type="Gene3D" id="3.55.50.30">
    <property type="match status" value="1"/>
</dbReference>
<evidence type="ECO:0000256" key="7">
    <source>
        <dbReference type="ARBA" id="ARBA00022729"/>
    </source>
</evidence>
<comment type="caution">
    <text evidence="17">The sequence shown here is derived from an EMBL/GenBank/DDBJ whole genome shotgun (WGS) entry which is preliminary data.</text>
</comment>
<sequence length="819" mass="91730">MQQDRFIPTLPDTDRPRAARTIKPLVTAIFSATLALQGTLVAPLFFSRACAWADGGEQTFTIPAGPLGQALGRYASQAGVVLSFDASLTEGKRSSGLQGRYDTATGFARLLEGSGLNARFIDEKTVRLEKSAEINSAINLDAMTVVDNQLGTITENTKSYTPGVIASATRLVLTPRETPQSVTVITRQHMDDFNLTSIDKVMEHTPGVTVTTYDSDRSEYYARGFPITNFQYDGIPIIRNPAYSSGNTMSDMIAYDRIEIIKGASGLTTGAGSPGATLNLVRKKPTAEFSGHATAEAGRWDNYRTQWDIGGPLNEEGNIRGRVVGAFQDRQSFQDHYKRQTRAYYGILEVDLAPETLLTFGADYNKTIPTGSSWGGVPIFDSNNKEIHVSRSFNPGADWSAYEQYSHSFFTQLDHHFDNGWVSRAYYTYQVNGYDAQLGSIYYSPNANTGTATLGSGKYTGKAKSHALEVYASGPFELFGREHELVIGASAYRNHWKGNDFNFRSPTVDNFYNWSGDIQKPDWGQVRTRNDRLTNQRAVYATVRFKPTDDLALILGSRVTNYHMTRDYNVRNTGEVTPFAGMVYDLNDNFSAYASYTEIFSPTTFIYSDANGNLLPLEKGDSYEAGIKGEWFNGRLNASLAYFEIREDNRAEETGYDYVNYRSIYEAVKAKTKGIELEVSGELAPGWNIQAGYTHKVIRRDKDNHKLSTEEPENLFKLYTTYRLPGKLNKLTIGGGANYQGTTWRDIYNYSYDLVQHRQEAFWLVNLMGKYQVTDKLSATLNINNLFDKYYYSNIGFGSNATQSYGDPRNMMLTTRWDF</sequence>
<dbReference type="Pfam" id="PF07660">
    <property type="entry name" value="STN"/>
    <property type="match status" value="1"/>
</dbReference>
<comment type="subcellular location">
    <subcellularLocation>
        <location evidence="1 14">Cell outer membrane</location>
        <topology evidence="1 14">Multi-pass membrane protein</topology>
    </subcellularLocation>
</comment>
<evidence type="ECO:0000259" key="16">
    <source>
        <dbReference type="SMART" id="SM00965"/>
    </source>
</evidence>
<evidence type="ECO:0000256" key="14">
    <source>
        <dbReference type="PROSITE-ProRule" id="PRU01360"/>
    </source>
</evidence>
<dbReference type="InterPro" id="IPR037066">
    <property type="entry name" value="Plug_dom_sf"/>
</dbReference>
<dbReference type="InterPro" id="IPR012910">
    <property type="entry name" value="Plug_dom"/>
</dbReference>
<evidence type="ECO:0000256" key="10">
    <source>
        <dbReference type="ARBA" id="ARBA00023077"/>
    </source>
</evidence>
<dbReference type="Proteomes" id="UP000549250">
    <property type="component" value="Unassembled WGS sequence"/>
</dbReference>
<dbReference type="GO" id="GO:0015344">
    <property type="term" value="F:siderophore uptake transmembrane transporter activity"/>
    <property type="evidence" value="ECO:0007669"/>
    <property type="project" value="TreeGrafter"/>
</dbReference>
<evidence type="ECO:0000256" key="4">
    <source>
        <dbReference type="ARBA" id="ARBA00022452"/>
    </source>
</evidence>
<feature type="domain" description="Secretin/TonB short N-terminal" evidence="16">
    <location>
        <begin position="80"/>
        <end position="131"/>
    </location>
</feature>
<dbReference type="SMART" id="SM00965">
    <property type="entry name" value="STN"/>
    <property type="match status" value="1"/>
</dbReference>
<dbReference type="CDD" id="cd01347">
    <property type="entry name" value="ligand_gated_channel"/>
    <property type="match status" value="1"/>
</dbReference>
<evidence type="ECO:0000256" key="12">
    <source>
        <dbReference type="ARBA" id="ARBA00023170"/>
    </source>
</evidence>
<evidence type="ECO:0000256" key="1">
    <source>
        <dbReference type="ARBA" id="ARBA00004571"/>
    </source>
</evidence>
<dbReference type="EMBL" id="JACHXI010000005">
    <property type="protein sequence ID" value="MBB3103056.1"/>
    <property type="molecule type" value="Genomic_DNA"/>
</dbReference>